<feature type="domain" description="Calcineurin-like phosphoesterase" evidence="3">
    <location>
        <begin position="8"/>
        <end position="207"/>
    </location>
</feature>
<dbReference type="SUPFAM" id="SSF56300">
    <property type="entry name" value="Metallo-dependent phosphatases"/>
    <property type="match status" value="1"/>
</dbReference>
<proteinExistence type="inferred from homology"/>
<dbReference type="InterPro" id="IPR029052">
    <property type="entry name" value="Metallo-depent_PP-like"/>
</dbReference>
<reference evidence="5" key="1">
    <citation type="submission" date="2017-05" db="EMBL/GenBank/DDBJ databases">
        <authorList>
            <person name="Varghese N."/>
            <person name="Submissions S."/>
        </authorList>
    </citation>
    <scope>NUCLEOTIDE SEQUENCE</scope>
    <source>
        <strain evidence="5">DSM 45262</strain>
    </source>
</reference>
<keyword evidence="2" id="KW-0547">Nucleotide-binding</keyword>
<dbReference type="PRINTS" id="PR01607">
    <property type="entry name" value="APYRASEFAMLY"/>
</dbReference>
<dbReference type="InterPro" id="IPR006146">
    <property type="entry name" value="5'-Nucleotdase_CS"/>
</dbReference>
<sequence length="478" mass="54017">MTRVDRIHLLHTNDLHSHLDQTSKMAPLIEELRAQWQARNERSLLLDIGDHMDRVRMETEGTDGRVNGTILERMGYDFVTLGNNELLTFSQDQLAAVYRDAPYQVLSSNVYEVKRTGQPAWIRPCSHVTLGSVRIGMLAATIPYQTVYELMGWDVRDPVSTLAEHVRRLRGEVDLIVVLSHLGLMNDRMLAKEVPGIDLIIGAHTHHLLEELERVGETWLAGAGKHGQHLGHIEIEVDIDAGRVRTIRGRVYPLAGRAEEREMQELIAHYRGEALENMAQPIHQLSRPLEVDWYGESSLPNLLADALCDWVGAEAALVNNGQLLAEIPAGSVTRQQLHAVCPHPINPVLMTIEGKEIRRTLEEALLDEFVTLPIRGFGFRGEVLGTVSVSGMEVFYDPEAPPFQRIKEIRINGSRLEEEQLVRLATIDMFTFGIGYMGLKEGKVQKYYLPEFLRDLLAKQLQAPAALARCEVKRWHRI</sequence>
<gene>
    <name evidence="5" type="ORF">SAMN06265361_10172</name>
</gene>
<dbReference type="GO" id="GO:0008768">
    <property type="term" value="F:UDP-sugar diphosphatase activity"/>
    <property type="evidence" value="ECO:0007669"/>
    <property type="project" value="TreeGrafter"/>
</dbReference>
<dbReference type="Gene3D" id="3.60.21.10">
    <property type="match status" value="1"/>
</dbReference>
<dbReference type="AlphaFoldDB" id="A0AA45WIB7"/>
<dbReference type="CDD" id="cd00845">
    <property type="entry name" value="MPP_UshA_N_like"/>
    <property type="match status" value="1"/>
</dbReference>
<evidence type="ECO:0000256" key="1">
    <source>
        <dbReference type="ARBA" id="ARBA00022729"/>
    </source>
</evidence>
<evidence type="ECO:0000313" key="5">
    <source>
        <dbReference type="EMBL" id="SMP00316.1"/>
    </source>
</evidence>
<dbReference type="Proteomes" id="UP001157946">
    <property type="component" value="Unassembled WGS sequence"/>
</dbReference>
<dbReference type="Pfam" id="PF00149">
    <property type="entry name" value="Metallophos"/>
    <property type="match status" value="1"/>
</dbReference>
<dbReference type="RefSeq" id="WP_284723802.1">
    <property type="nucleotide sequence ID" value="NZ_FXTU01000001.1"/>
</dbReference>
<accession>A0AA45WIB7</accession>
<dbReference type="InterPro" id="IPR008334">
    <property type="entry name" value="5'-Nucleotdase_C"/>
</dbReference>
<organism evidence="5 6">
    <name type="scientific">Laceyella tengchongensis</name>
    <dbReference type="NCBI Taxonomy" id="574699"/>
    <lineage>
        <taxon>Bacteria</taxon>
        <taxon>Bacillati</taxon>
        <taxon>Bacillota</taxon>
        <taxon>Bacilli</taxon>
        <taxon>Bacillales</taxon>
        <taxon>Thermoactinomycetaceae</taxon>
        <taxon>Laceyella</taxon>
    </lineage>
</organism>
<evidence type="ECO:0000256" key="2">
    <source>
        <dbReference type="RuleBase" id="RU362119"/>
    </source>
</evidence>
<dbReference type="PANTHER" id="PTHR11575">
    <property type="entry name" value="5'-NUCLEOTIDASE-RELATED"/>
    <property type="match status" value="1"/>
</dbReference>
<keyword evidence="6" id="KW-1185">Reference proteome</keyword>
<keyword evidence="1" id="KW-0732">Signal</keyword>
<evidence type="ECO:0000313" key="6">
    <source>
        <dbReference type="Proteomes" id="UP001157946"/>
    </source>
</evidence>
<dbReference type="Pfam" id="PF02872">
    <property type="entry name" value="5_nucleotid_C"/>
    <property type="match status" value="1"/>
</dbReference>
<dbReference type="GO" id="GO:0009166">
    <property type="term" value="P:nucleotide catabolic process"/>
    <property type="evidence" value="ECO:0007669"/>
    <property type="project" value="InterPro"/>
</dbReference>
<keyword evidence="2" id="KW-0378">Hydrolase</keyword>
<comment type="caution">
    <text evidence="5">The sequence shown here is derived from an EMBL/GenBank/DDBJ whole genome shotgun (WGS) entry which is preliminary data.</text>
</comment>
<comment type="similarity">
    <text evidence="2">Belongs to the 5'-nucleotidase family.</text>
</comment>
<evidence type="ECO:0000259" key="3">
    <source>
        <dbReference type="Pfam" id="PF00149"/>
    </source>
</evidence>
<dbReference type="PROSITE" id="PS00785">
    <property type="entry name" value="5_NUCLEOTIDASE_1"/>
    <property type="match status" value="1"/>
</dbReference>
<evidence type="ECO:0000259" key="4">
    <source>
        <dbReference type="Pfam" id="PF02872"/>
    </source>
</evidence>
<protein>
    <submittedName>
        <fullName evidence="5">2',3'-cyclic-nucleotide 2'-phosphodiesterase/5'-or 3'-nucleotidase, 5'-nucleotidase family</fullName>
    </submittedName>
</protein>
<feature type="domain" description="5'-Nucleotidase C-terminal" evidence="4">
    <location>
        <begin position="291"/>
        <end position="429"/>
    </location>
</feature>
<dbReference type="PANTHER" id="PTHR11575:SF23">
    <property type="entry name" value="5-NUCLEOTIDASE FAMILY PROTEIN"/>
    <property type="match status" value="1"/>
</dbReference>
<dbReference type="InterPro" id="IPR004843">
    <property type="entry name" value="Calcineurin-like_PHP"/>
</dbReference>
<dbReference type="SUPFAM" id="SSF55816">
    <property type="entry name" value="5'-nucleotidase (syn. UDP-sugar hydrolase), C-terminal domain"/>
    <property type="match status" value="1"/>
</dbReference>
<dbReference type="Gene3D" id="3.90.780.10">
    <property type="entry name" value="5'-Nucleotidase, C-terminal domain"/>
    <property type="match status" value="1"/>
</dbReference>
<dbReference type="GO" id="GO:0000166">
    <property type="term" value="F:nucleotide binding"/>
    <property type="evidence" value="ECO:0007669"/>
    <property type="project" value="UniProtKB-KW"/>
</dbReference>
<dbReference type="GO" id="GO:0046872">
    <property type="term" value="F:metal ion binding"/>
    <property type="evidence" value="ECO:0007669"/>
    <property type="project" value="InterPro"/>
</dbReference>
<dbReference type="EMBL" id="FXTU01000001">
    <property type="protein sequence ID" value="SMP00316.1"/>
    <property type="molecule type" value="Genomic_DNA"/>
</dbReference>
<dbReference type="GO" id="GO:0008253">
    <property type="term" value="F:5'-nucleotidase activity"/>
    <property type="evidence" value="ECO:0007669"/>
    <property type="project" value="TreeGrafter"/>
</dbReference>
<dbReference type="InterPro" id="IPR036907">
    <property type="entry name" value="5'-Nucleotdase_C_sf"/>
</dbReference>
<dbReference type="GO" id="GO:0030288">
    <property type="term" value="C:outer membrane-bounded periplasmic space"/>
    <property type="evidence" value="ECO:0007669"/>
    <property type="project" value="TreeGrafter"/>
</dbReference>
<dbReference type="InterPro" id="IPR006179">
    <property type="entry name" value="5_nucleotidase/apyrase"/>
</dbReference>
<name>A0AA45WIB7_9BACL</name>